<dbReference type="Proteomes" id="UP001497623">
    <property type="component" value="Unassembled WGS sequence"/>
</dbReference>
<evidence type="ECO:0000256" key="1">
    <source>
        <dbReference type="SAM" id="MobiDB-lite"/>
    </source>
</evidence>
<evidence type="ECO:0000313" key="2">
    <source>
        <dbReference type="EMBL" id="CAL4119820.1"/>
    </source>
</evidence>
<feature type="compositionally biased region" description="Basic residues" evidence="1">
    <location>
        <begin position="9"/>
        <end position="24"/>
    </location>
</feature>
<feature type="compositionally biased region" description="Basic and acidic residues" evidence="1">
    <location>
        <begin position="77"/>
        <end position="93"/>
    </location>
</feature>
<feature type="compositionally biased region" description="Basic and acidic residues" evidence="1">
    <location>
        <begin position="193"/>
        <end position="203"/>
    </location>
</feature>
<feature type="region of interest" description="Disordered" evidence="1">
    <location>
        <begin position="1"/>
        <end position="132"/>
    </location>
</feature>
<sequence>DKESLESKRSRKRKISRSRRPGKRKISETKDVEEQQQHDQNVGNTPNDLTQDSSYIKSVHKNHNKSQGVKNIIINAEGDKREEPKGIKASKREGHLRKKGRKRGDRKPRRKGKGRKGRKNKTRDKGLLHENAINEVTSNVKVLEETQNKEGIIRNTTVLTTKSRRKSRKGRHKGSKEERRKERRERRRRKKKQSEEENRRKQPIEVSTVTSSTSIFNDEENQLNNDLIPNQNIKSFDTILNSSTVSTTNYVVEPITKASTIFANRTSEISFVPSDYHKDSTYSPVEPEYTIEGSKIEETIVDIVQDISAISNNKGDNILIHSNIDRNDDGPTQINTIDVTKNINTLKVKAENQRKDIKANIVKSLLQKENSNNEIDNDYLEYDEENDDDYSNMEDLPEGYPLDRLKKMGILPEGYLEEALQEVDDSDSSRFIETEEIDFGELDISCVISKSDSMYIPLPIAKNAHVSSY</sequence>
<feature type="region of interest" description="Disordered" evidence="1">
    <location>
        <begin position="153"/>
        <end position="223"/>
    </location>
</feature>
<comment type="caution">
    <text evidence="2">The sequence shown here is derived from an EMBL/GenBank/DDBJ whole genome shotgun (WGS) entry which is preliminary data.</text>
</comment>
<reference evidence="2 3" key="1">
    <citation type="submission" date="2024-05" db="EMBL/GenBank/DDBJ databases">
        <authorList>
            <person name="Wallberg A."/>
        </authorList>
    </citation>
    <scope>NUCLEOTIDE SEQUENCE [LARGE SCALE GENOMIC DNA]</scope>
</reference>
<accession>A0AAV2R8C2</accession>
<proteinExistence type="predicted"/>
<keyword evidence="3" id="KW-1185">Reference proteome</keyword>
<feature type="non-terminal residue" evidence="2">
    <location>
        <position position="469"/>
    </location>
</feature>
<feature type="compositionally biased region" description="Polar residues" evidence="1">
    <location>
        <begin position="38"/>
        <end position="56"/>
    </location>
</feature>
<protein>
    <submittedName>
        <fullName evidence="2">Uncharacterized protein</fullName>
    </submittedName>
</protein>
<feature type="non-terminal residue" evidence="2">
    <location>
        <position position="1"/>
    </location>
</feature>
<gene>
    <name evidence="2" type="ORF">MNOR_LOCUS21787</name>
</gene>
<feature type="compositionally biased region" description="Basic residues" evidence="1">
    <location>
        <begin position="162"/>
        <end position="174"/>
    </location>
</feature>
<organism evidence="2 3">
    <name type="scientific">Meganyctiphanes norvegica</name>
    <name type="common">Northern krill</name>
    <name type="synonym">Thysanopoda norvegica</name>
    <dbReference type="NCBI Taxonomy" id="48144"/>
    <lineage>
        <taxon>Eukaryota</taxon>
        <taxon>Metazoa</taxon>
        <taxon>Ecdysozoa</taxon>
        <taxon>Arthropoda</taxon>
        <taxon>Crustacea</taxon>
        <taxon>Multicrustacea</taxon>
        <taxon>Malacostraca</taxon>
        <taxon>Eumalacostraca</taxon>
        <taxon>Eucarida</taxon>
        <taxon>Euphausiacea</taxon>
        <taxon>Euphausiidae</taxon>
        <taxon>Meganyctiphanes</taxon>
    </lineage>
</organism>
<evidence type="ECO:0000313" key="3">
    <source>
        <dbReference type="Proteomes" id="UP001497623"/>
    </source>
</evidence>
<dbReference type="AlphaFoldDB" id="A0AAV2R8C2"/>
<feature type="compositionally biased region" description="Basic residues" evidence="1">
    <location>
        <begin position="181"/>
        <end position="192"/>
    </location>
</feature>
<name>A0AAV2R8C2_MEGNR</name>
<dbReference type="EMBL" id="CAXKWB010017784">
    <property type="protein sequence ID" value="CAL4119820.1"/>
    <property type="molecule type" value="Genomic_DNA"/>
</dbReference>
<feature type="compositionally biased region" description="Basic and acidic residues" evidence="1">
    <location>
        <begin position="25"/>
        <end position="37"/>
    </location>
</feature>
<feature type="compositionally biased region" description="Basic residues" evidence="1">
    <location>
        <begin position="94"/>
        <end position="122"/>
    </location>
</feature>